<name>A0A7Y9IES7_9ACTN</name>
<evidence type="ECO:0000259" key="2">
    <source>
        <dbReference type="Pfam" id="PF07883"/>
    </source>
</evidence>
<dbReference type="InterPro" id="IPR013096">
    <property type="entry name" value="Cupin_2"/>
</dbReference>
<reference evidence="3 4" key="1">
    <citation type="submission" date="2020-07" db="EMBL/GenBank/DDBJ databases">
        <title>Sequencing the genomes of 1000 actinobacteria strains.</title>
        <authorList>
            <person name="Klenk H.-P."/>
        </authorList>
    </citation>
    <scope>NUCLEOTIDE SEQUENCE [LARGE SCALE GENOMIC DNA]</scope>
    <source>
        <strain evidence="3 4">DSM 22083</strain>
    </source>
</reference>
<dbReference type="Gene3D" id="2.60.120.10">
    <property type="entry name" value="Jelly Rolls"/>
    <property type="match status" value="1"/>
</dbReference>
<dbReference type="Pfam" id="PF07883">
    <property type="entry name" value="Cupin_2"/>
    <property type="match status" value="1"/>
</dbReference>
<dbReference type="InterPro" id="IPR014710">
    <property type="entry name" value="RmlC-like_jellyroll"/>
</dbReference>
<evidence type="ECO:0000313" key="3">
    <source>
        <dbReference type="EMBL" id="NYE75291.1"/>
    </source>
</evidence>
<dbReference type="GO" id="GO:0046872">
    <property type="term" value="F:metal ion binding"/>
    <property type="evidence" value="ECO:0007669"/>
    <property type="project" value="UniProtKB-KW"/>
</dbReference>
<dbReference type="Proteomes" id="UP000569914">
    <property type="component" value="Unassembled WGS sequence"/>
</dbReference>
<proteinExistence type="predicted"/>
<dbReference type="InterPro" id="IPR051610">
    <property type="entry name" value="GPI/OXD"/>
</dbReference>
<dbReference type="AlphaFoldDB" id="A0A7Y9IES7"/>
<keyword evidence="3" id="KW-0560">Oxidoreductase</keyword>
<gene>
    <name evidence="3" type="ORF">BKA15_006620</name>
</gene>
<dbReference type="SUPFAM" id="SSF51182">
    <property type="entry name" value="RmlC-like cupins"/>
    <property type="match status" value="1"/>
</dbReference>
<evidence type="ECO:0000256" key="1">
    <source>
        <dbReference type="ARBA" id="ARBA00022723"/>
    </source>
</evidence>
<keyword evidence="4" id="KW-1185">Reference proteome</keyword>
<sequence length="121" mass="13481">MPDVDPHLMPADRVITEDQEWGRLVWMVSGRQGNSTTMTVGRCYLDPGQQNPRHYHPNCDEVLHVLQGRILHSVDDATFEMGPGDTVSIPSGKVHNARNLGTEQAIFVISFSDPDRQTVGE</sequence>
<accession>A0A7Y9IES7</accession>
<dbReference type="EMBL" id="JACCBU010000001">
    <property type="protein sequence ID" value="NYE75291.1"/>
    <property type="molecule type" value="Genomic_DNA"/>
</dbReference>
<protein>
    <submittedName>
        <fullName evidence="3">Quercetin dioxygenase-like cupin family protein</fullName>
    </submittedName>
</protein>
<keyword evidence="1" id="KW-0479">Metal-binding</keyword>
<dbReference type="GO" id="GO:0051213">
    <property type="term" value="F:dioxygenase activity"/>
    <property type="evidence" value="ECO:0007669"/>
    <property type="project" value="UniProtKB-KW"/>
</dbReference>
<keyword evidence="3" id="KW-0223">Dioxygenase</keyword>
<dbReference type="InterPro" id="IPR011051">
    <property type="entry name" value="RmlC_Cupin_sf"/>
</dbReference>
<dbReference type="PANTHER" id="PTHR35848">
    <property type="entry name" value="OXALATE-BINDING PROTEIN"/>
    <property type="match status" value="1"/>
</dbReference>
<organism evidence="3 4">
    <name type="scientific">Microlunatus parietis</name>
    <dbReference type="NCBI Taxonomy" id="682979"/>
    <lineage>
        <taxon>Bacteria</taxon>
        <taxon>Bacillati</taxon>
        <taxon>Actinomycetota</taxon>
        <taxon>Actinomycetes</taxon>
        <taxon>Propionibacteriales</taxon>
        <taxon>Propionibacteriaceae</taxon>
        <taxon>Microlunatus</taxon>
    </lineage>
</organism>
<feature type="domain" description="Cupin type-2" evidence="2">
    <location>
        <begin position="43"/>
        <end position="108"/>
    </location>
</feature>
<comment type="caution">
    <text evidence="3">The sequence shown here is derived from an EMBL/GenBank/DDBJ whole genome shotgun (WGS) entry which is preliminary data.</text>
</comment>
<evidence type="ECO:0000313" key="4">
    <source>
        <dbReference type="Proteomes" id="UP000569914"/>
    </source>
</evidence>
<dbReference type="RefSeq" id="WP_179757822.1">
    <property type="nucleotide sequence ID" value="NZ_JACCBU010000001.1"/>
</dbReference>